<evidence type="ECO:0000313" key="3">
    <source>
        <dbReference type="Proteomes" id="UP000198727"/>
    </source>
</evidence>
<evidence type="ECO:0000259" key="1">
    <source>
        <dbReference type="Pfam" id="PF19809"/>
    </source>
</evidence>
<reference evidence="3" key="1">
    <citation type="submission" date="2016-10" db="EMBL/GenBank/DDBJ databases">
        <authorList>
            <person name="Varghese N."/>
            <person name="Submissions S."/>
        </authorList>
    </citation>
    <scope>NUCLEOTIDE SEQUENCE [LARGE SCALE GENOMIC DNA]</scope>
    <source>
        <strain evidence="3">CGMCC 4.5579</strain>
    </source>
</reference>
<gene>
    <name evidence="2" type="ORF">SAMN05421810_106126</name>
</gene>
<proteinExistence type="predicted"/>
<dbReference type="Pfam" id="PF19809">
    <property type="entry name" value="DUF6292"/>
    <property type="match status" value="1"/>
</dbReference>
<accession>A0A1I5XKQ9</accession>
<keyword evidence="3" id="KW-1185">Reference proteome</keyword>
<protein>
    <recommendedName>
        <fullName evidence="1">DUF6292 domain-containing protein</fullName>
    </recommendedName>
</protein>
<feature type="domain" description="DUF6292" evidence="1">
    <location>
        <begin position="8"/>
        <end position="94"/>
    </location>
</feature>
<dbReference type="EMBL" id="FOWW01000006">
    <property type="protein sequence ID" value="SFQ32396.1"/>
    <property type="molecule type" value="Genomic_DNA"/>
</dbReference>
<name>A0A1I5XKQ9_9PSEU</name>
<evidence type="ECO:0000313" key="2">
    <source>
        <dbReference type="EMBL" id="SFQ32396.1"/>
    </source>
</evidence>
<dbReference type="STRING" id="587909.SAMN05421810_106126"/>
<dbReference type="AlphaFoldDB" id="A0A1I5XKQ9"/>
<organism evidence="2 3">
    <name type="scientific">Amycolatopsis arida</name>
    <dbReference type="NCBI Taxonomy" id="587909"/>
    <lineage>
        <taxon>Bacteria</taxon>
        <taxon>Bacillati</taxon>
        <taxon>Actinomycetota</taxon>
        <taxon>Actinomycetes</taxon>
        <taxon>Pseudonocardiales</taxon>
        <taxon>Pseudonocardiaceae</taxon>
        <taxon>Amycolatopsis</taxon>
    </lineage>
</organism>
<dbReference type="Proteomes" id="UP000198727">
    <property type="component" value="Unassembled WGS sequence"/>
</dbReference>
<sequence>MARGLAAYVRTVAEAVGVPEEAVDFEVSDTATAYLGLARRWRNRPEHDLMLVWSERHGWSLAAETEPTQDPVVLAHFGPDLVPAPAEVARFVTDVLAGHGRGRPRPDLSVADDRARLTELLGAYLPGPR</sequence>
<dbReference type="InterPro" id="IPR046259">
    <property type="entry name" value="DUF6292"/>
</dbReference>